<reference evidence="4" key="1">
    <citation type="journal article" date="2019" name="Int. J. Syst. Evol. Microbiol.">
        <title>The Global Catalogue of Microorganisms (GCM) 10K type strain sequencing project: providing services to taxonomists for standard genome sequencing and annotation.</title>
        <authorList>
            <consortium name="The Broad Institute Genomics Platform"/>
            <consortium name="The Broad Institute Genome Sequencing Center for Infectious Disease"/>
            <person name="Wu L."/>
            <person name="Ma J."/>
        </authorList>
    </citation>
    <scope>NUCLEOTIDE SEQUENCE [LARGE SCALE GENOMIC DNA]</scope>
    <source>
        <strain evidence="4">JCM 4816</strain>
    </source>
</reference>
<accession>A0ABW1FX70</accession>
<dbReference type="NCBIfam" id="TIGR00732">
    <property type="entry name" value="dprA"/>
    <property type="match status" value="1"/>
</dbReference>
<evidence type="ECO:0000313" key="4">
    <source>
        <dbReference type="Proteomes" id="UP001596174"/>
    </source>
</evidence>
<proteinExistence type="inferred from homology"/>
<dbReference type="Gene3D" id="3.40.50.450">
    <property type="match status" value="1"/>
</dbReference>
<dbReference type="Proteomes" id="UP001596174">
    <property type="component" value="Unassembled WGS sequence"/>
</dbReference>
<dbReference type="InterPro" id="IPR036388">
    <property type="entry name" value="WH-like_DNA-bd_sf"/>
</dbReference>
<evidence type="ECO:0000313" key="3">
    <source>
        <dbReference type="EMBL" id="MFC5906834.1"/>
    </source>
</evidence>
<dbReference type="SUPFAM" id="SSF46785">
    <property type="entry name" value="Winged helix' DNA-binding domain"/>
    <property type="match status" value="1"/>
</dbReference>
<dbReference type="EMBL" id="JBHSQJ010000019">
    <property type="protein sequence ID" value="MFC5906834.1"/>
    <property type="molecule type" value="Genomic_DNA"/>
</dbReference>
<sequence length="363" mass="38128">MDEEERVAWAALNRIVEPGDEEAGALIVDEGPVDALARLCAARQRLRLEPPDGARELAHAALIGARFICPGAGEWPSQLDDLGPIRPTGLWVRGAASLRLAALHSVAVVGARACTEYGARVAAELSAALADRGRPVVSGGASGIDAAAHRGALVVGGLTVSVLACGVDQVYPRSNEQLLKRIAELGLVVSELPLGAHPNRPRFLQRNRLIAALTRGTVVVEAARRSGSLNTARWAAELNRHVMGVPGPVVSELSSGVHELIRTGAVLVTSAAEVVELVGGVGTDLAPAPQLPALPRDILGPVALRVIEALPLDRRGAPVEHLVRRLALPAPAVLARLHELCALGMVEREGAHWRLNPERIATP</sequence>
<evidence type="ECO:0000256" key="1">
    <source>
        <dbReference type="ARBA" id="ARBA00006525"/>
    </source>
</evidence>
<protein>
    <submittedName>
        <fullName evidence="3">DNA-processing protein DprA</fullName>
    </submittedName>
</protein>
<name>A0ABW1FX70_9ACTN</name>
<dbReference type="PANTHER" id="PTHR43022">
    <property type="entry name" value="PROTEIN SMF"/>
    <property type="match status" value="1"/>
</dbReference>
<dbReference type="InterPro" id="IPR003488">
    <property type="entry name" value="DprA"/>
</dbReference>
<dbReference type="RefSeq" id="WP_380580634.1">
    <property type="nucleotide sequence ID" value="NZ_JBHSQJ010000019.1"/>
</dbReference>
<comment type="caution">
    <text evidence="3">The sequence shown here is derived from an EMBL/GenBank/DDBJ whole genome shotgun (WGS) entry which is preliminary data.</text>
</comment>
<dbReference type="InterPro" id="IPR057666">
    <property type="entry name" value="DrpA_SLOG"/>
</dbReference>
<dbReference type="InterPro" id="IPR036390">
    <property type="entry name" value="WH_DNA-bd_sf"/>
</dbReference>
<dbReference type="Pfam" id="PF02481">
    <property type="entry name" value="DNA_processg_A"/>
    <property type="match status" value="1"/>
</dbReference>
<organism evidence="3 4">
    <name type="scientific">Streptacidiphilus monticola</name>
    <dbReference type="NCBI Taxonomy" id="2161674"/>
    <lineage>
        <taxon>Bacteria</taxon>
        <taxon>Bacillati</taxon>
        <taxon>Actinomycetota</taxon>
        <taxon>Actinomycetes</taxon>
        <taxon>Kitasatosporales</taxon>
        <taxon>Streptomycetaceae</taxon>
        <taxon>Streptacidiphilus</taxon>
    </lineage>
</organism>
<feature type="domain" description="Smf/DprA SLOG" evidence="2">
    <location>
        <begin position="67"/>
        <end position="277"/>
    </location>
</feature>
<comment type="similarity">
    <text evidence="1">Belongs to the DprA/Smf family.</text>
</comment>
<gene>
    <name evidence="3" type="primary">dprA</name>
    <name evidence="3" type="ORF">ACFP3V_06360</name>
</gene>
<dbReference type="Gene3D" id="1.10.10.10">
    <property type="entry name" value="Winged helix-like DNA-binding domain superfamily/Winged helix DNA-binding domain"/>
    <property type="match status" value="1"/>
</dbReference>
<keyword evidence="4" id="KW-1185">Reference proteome</keyword>
<dbReference type="PANTHER" id="PTHR43022:SF1">
    <property type="entry name" value="PROTEIN SMF"/>
    <property type="match status" value="1"/>
</dbReference>
<evidence type="ECO:0000259" key="2">
    <source>
        <dbReference type="Pfam" id="PF02481"/>
    </source>
</evidence>
<dbReference type="SUPFAM" id="SSF102405">
    <property type="entry name" value="MCP/YpsA-like"/>
    <property type="match status" value="1"/>
</dbReference>